<dbReference type="AlphaFoldDB" id="A0A8H4N5C7"/>
<sequence length="276" mass="31773">MSDDFGFSRLNARTWKLDLEAKSAYQKFVDHIVPQMTEPDTSLQDRLGCRGWSAEFIKLGREAFVVEALDFGGSRAQYDHRPEETTEALIDLINCFIFTLIRKKFRTAISQKLKTDEVRLKEREKNLVHAFQEALHEPFLSKVKGRCKWILGRATVWMAVYAGSFNRAVKSRAWECLGRRVGAFCREVGSLDVQDNPEHDSETLRRLNLYSRVTHRHAVPVLAGVITIAEILPKVVRILTEEKSVQTDHGPLQDIQDEINTTNVEMRLTRQLLDEF</sequence>
<dbReference type="Proteomes" id="UP000572817">
    <property type="component" value="Unassembled WGS sequence"/>
</dbReference>
<organism evidence="1 2">
    <name type="scientific">Botryosphaeria dothidea</name>
    <dbReference type="NCBI Taxonomy" id="55169"/>
    <lineage>
        <taxon>Eukaryota</taxon>
        <taxon>Fungi</taxon>
        <taxon>Dikarya</taxon>
        <taxon>Ascomycota</taxon>
        <taxon>Pezizomycotina</taxon>
        <taxon>Dothideomycetes</taxon>
        <taxon>Dothideomycetes incertae sedis</taxon>
        <taxon>Botryosphaeriales</taxon>
        <taxon>Botryosphaeriaceae</taxon>
        <taxon>Botryosphaeria</taxon>
    </lineage>
</organism>
<dbReference type="EMBL" id="WWBZ02000033">
    <property type="protein sequence ID" value="KAF4306521.1"/>
    <property type="molecule type" value="Genomic_DNA"/>
</dbReference>
<keyword evidence="2" id="KW-1185">Reference proteome</keyword>
<comment type="caution">
    <text evidence="1">The sequence shown here is derived from an EMBL/GenBank/DDBJ whole genome shotgun (WGS) entry which is preliminary data.</text>
</comment>
<accession>A0A8H4N5C7</accession>
<gene>
    <name evidence="1" type="ORF">GTA08_BOTSDO05915</name>
</gene>
<name>A0A8H4N5C7_9PEZI</name>
<protein>
    <submittedName>
        <fullName evidence="1">Uncharacterized protein</fullName>
    </submittedName>
</protein>
<reference evidence="1" key="1">
    <citation type="submission" date="2020-04" db="EMBL/GenBank/DDBJ databases">
        <title>Genome Assembly and Annotation of Botryosphaeria dothidea sdau 11-99, a Latent Pathogen of Apple Fruit Ring Rot in China.</title>
        <authorList>
            <person name="Yu C."/>
            <person name="Diao Y."/>
            <person name="Lu Q."/>
            <person name="Zhao J."/>
            <person name="Cui S."/>
            <person name="Peng C."/>
            <person name="He B."/>
            <person name="Liu H."/>
        </authorList>
    </citation>
    <scope>NUCLEOTIDE SEQUENCE [LARGE SCALE GENOMIC DNA]</scope>
    <source>
        <strain evidence="1">Sdau11-99</strain>
    </source>
</reference>
<evidence type="ECO:0000313" key="1">
    <source>
        <dbReference type="EMBL" id="KAF4306521.1"/>
    </source>
</evidence>
<proteinExistence type="predicted"/>
<evidence type="ECO:0000313" key="2">
    <source>
        <dbReference type="Proteomes" id="UP000572817"/>
    </source>
</evidence>